<feature type="transmembrane region" description="Helical" evidence="1">
    <location>
        <begin position="59"/>
        <end position="80"/>
    </location>
</feature>
<evidence type="ECO:0000256" key="1">
    <source>
        <dbReference type="SAM" id="Phobius"/>
    </source>
</evidence>
<keyword evidence="1" id="KW-0472">Membrane</keyword>
<gene>
    <name evidence="2" type="ORF">ETSY1_43610</name>
</gene>
<comment type="caution">
    <text evidence="2">The sequence shown here is derived from an EMBL/GenBank/DDBJ whole genome shotgun (WGS) entry which is preliminary data.</text>
</comment>
<proteinExistence type="predicted"/>
<dbReference type="AlphaFoldDB" id="W4L3H4"/>
<evidence type="ECO:0000313" key="3">
    <source>
        <dbReference type="Proteomes" id="UP000019141"/>
    </source>
</evidence>
<dbReference type="HOGENOM" id="CLU_1851461_0_0_7"/>
<dbReference type="Proteomes" id="UP000019141">
    <property type="component" value="Unassembled WGS sequence"/>
</dbReference>
<protein>
    <submittedName>
        <fullName evidence="2">Uncharacterized protein</fullName>
    </submittedName>
</protein>
<accession>W4L3H4</accession>
<dbReference type="EMBL" id="AZHW01001482">
    <property type="protein sequence ID" value="ETW92444.1"/>
    <property type="molecule type" value="Genomic_DNA"/>
</dbReference>
<organism evidence="2 3">
    <name type="scientific">Entotheonella factor</name>
    <dbReference type="NCBI Taxonomy" id="1429438"/>
    <lineage>
        <taxon>Bacteria</taxon>
        <taxon>Pseudomonadati</taxon>
        <taxon>Nitrospinota/Tectimicrobiota group</taxon>
        <taxon>Candidatus Tectimicrobiota</taxon>
        <taxon>Candidatus Entotheonellia</taxon>
        <taxon>Candidatus Entotheonellales</taxon>
        <taxon>Candidatus Entotheonellaceae</taxon>
        <taxon>Candidatus Entotheonella</taxon>
    </lineage>
</organism>
<keyword evidence="1" id="KW-0812">Transmembrane</keyword>
<evidence type="ECO:0000313" key="2">
    <source>
        <dbReference type="EMBL" id="ETW92444.1"/>
    </source>
</evidence>
<keyword evidence="3" id="KW-1185">Reference proteome</keyword>
<reference evidence="2 3" key="1">
    <citation type="journal article" date="2014" name="Nature">
        <title>An environmental bacterial taxon with a large and distinct metabolic repertoire.</title>
        <authorList>
            <person name="Wilson M.C."/>
            <person name="Mori T."/>
            <person name="Ruckert C."/>
            <person name="Uria A.R."/>
            <person name="Helf M.J."/>
            <person name="Takada K."/>
            <person name="Gernert C."/>
            <person name="Steffens U.A."/>
            <person name="Heycke N."/>
            <person name="Schmitt S."/>
            <person name="Rinke C."/>
            <person name="Helfrich E.J."/>
            <person name="Brachmann A.O."/>
            <person name="Gurgui C."/>
            <person name="Wakimoto T."/>
            <person name="Kracht M."/>
            <person name="Crusemann M."/>
            <person name="Hentschel U."/>
            <person name="Abe I."/>
            <person name="Matsunaga S."/>
            <person name="Kalinowski J."/>
            <person name="Takeyama H."/>
            <person name="Piel J."/>
        </authorList>
    </citation>
    <scope>NUCLEOTIDE SEQUENCE [LARGE SCALE GENOMIC DNA]</scope>
    <source>
        <strain evidence="3">TSY1</strain>
    </source>
</reference>
<name>W4L3H4_ENTF1</name>
<sequence length="138" mass="15676">MPLGEVVKEIQDRGLDPNPPKEQIAERVKILRGRVDSMSLYEITEYELNLLEQGSPASLHLNFSIFLLSIATSFLITLLSTPIASYRVFTVFVVITAVGFSVGGFLLLLWYKTHRSVKNIIEKIKRRILNVEEDDLDL</sequence>
<feature type="transmembrane region" description="Helical" evidence="1">
    <location>
        <begin position="86"/>
        <end position="111"/>
    </location>
</feature>
<keyword evidence="1" id="KW-1133">Transmembrane helix</keyword>